<comment type="caution">
    <text evidence="1">The sequence shown here is derived from an EMBL/GenBank/DDBJ whole genome shotgun (WGS) entry which is preliminary data.</text>
</comment>
<gene>
    <name evidence="1" type="ORF">FHS57_002080</name>
</gene>
<sequence length="67" mass="7712">MNLTSHFTVEGFTVQQLFDLVRTSALPYDQLIQEFDAWVHVSFGPRNRRQALIFTKNAQNKTVSRAA</sequence>
<dbReference type="Proteomes" id="UP000541352">
    <property type="component" value="Unassembled WGS sequence"/>
</dbReference>
<dbReference type="AlphaFoldDB" id="A0A7W5ZK28"/>
<dbReference type="RefSeq" id="WP_183973191.1">
    <property type="nucleotide sequence ID" value="NZ_JACIBY010000004.1"/>
</dbReference>
<proteinExistence type="predicted"/>
<evidence type="ECO:0000313" key="1">
    <source>
        <dbReference type="EMBL" id="MBB3838075.1"/>
    </source>
</evidence>
<protein>
    <submittedName>
        <fullName evidence="1">Uncharacterized protein</fullName>
    </submittedName>
</protein>
<evidence type="ECO:0000313" key="2">
    <source>
        <dbReference type="Proteomes" id="UP000541352"/>
    </source>
</evidence>
<keyword evidence="2" id="KW-1185">Reference proteome</keyword>
<name>A0A7W5ZK28_9BACT</name>
<dbReference type="EMBL" id="JACIBY010000004">
    <property type="protein sequence ID" value="MBB3838075.1"/>
    <property type="molecule type" value="Genomic_DNA"/>
</dbReference>
<organism evidence="1 2">
    <name type="scientific">Runella defluvii</name>
    <dbReference type="NCBI Taxonomy" id="370973"/>
    <lineage>
        <taxon>Bacteria</taxon>
        <taxon>Pseudomonadati</taxon>
        <taxon>Bacteroidota</taxon>
        <taxon>Cytophagia</taxon>
        <taxon>Cytophagales</taxon>
        <taxon>Spirosomataceae</taxon>
        <taxon>Runella</taxon>
    </lineage>
</organism>
<accession>A0A7W5ZK28</accession>
<reference evidence="1 2" key="1">
    <citation type="submission" date="2020-08" db="EMBL/GenBank/DDBJ databases">
        <title>Genomic Encyclopedia of Type Strains, Phase IV (KMG-IV): sequencing the most valuable type-strain genomes for metagenomic binning, comparative biology and taxonomic classification.</title>
        <authorList>
            <person name="Goeker M."/>
        </authorList>
    </citation>
    <scope>NUCLEOTIDE SEQUENCE [LARGE SCALE GENOMIC DNA]</scope>
    <source>
        <strain evidence="1 2">DSM 17976</strain>
    </source>
</reference>